<dbReference type="Pfam" id="PF05651">
    <property type="entry name" value="Diacid_rec"/>
    <property type="match status" value="1"/>
</dbReference>
<dbReference type="STRING" id="1114972.FD35_GL002572"/>
<comment type="caution">
    <text evidence="3">The sequence shown here is derived from an EMBL/GenBank/DDBJ whole genome shotgun (WGS) entry which is preliminary data.</text>
</comment>
<dbReference type="AlphaFoldDB" id="A0A0R1RCA8"/>
<organism evidence="3 4">
    <name type="scientific">Furfurilactobacillus rossiae DSM 15814</name>
    <dbReference type="NCBI Taxonomy" id="1114972"/>
    <lineage>
        <taxon>Bacteria</taxon>
        <taxon>Bacillati</taxon>
        <taxon>Bacillota</taxon>
        <taxon>Bacilli</taxon>
        <taxon>Lactobacillales</taxon>
        <taxon>Lactobacillaceae</taxon>
        <taxon>Furfurilactobacillus</taxon>
    </lineage>
</organism>
<evidence type="ECO:0000259" key="1">
    <source>
        <dbReference type="Pfam" id="PF05651"/>
    </source>
</evidence>
<reference evidence="3 4" key="1">
    <citation type="journal article" date="2015" name="Genome Announc.">
        <title>Expanding the biotechnology potential of lactobacilli through comparative genomics of 213 strains and associated genera.</title>
        <authorList>
            <person name="Sun Z."/>
            <person name="Harris H.M."/>
            <person name="McCann A."/>
            <person name="Guo C."/>
            <person name="Argimon S."/>
            <person name="Zhang W."/>
            <person name="Yang X."/>
            <person name="Jeffery I.B."/>
            <person name="Cooney J.C."/>
            <person name="Kagawa T.F."/>
            <person name="Liu W."/>
            <person name="Song Y."/>
            <person name="Salvetti E."/>
            <person name="Wrobel A."/>
            <person name="Rasinkangas P."/>
            <person name="Parkhill J."/>
            <person name="Rea M.C."/>
            <person name="O'Sullivan O."/>
            <person name="Ritari J."/>
            <person name="Douillard F.P."/>
            <person name="Paul Ross R."/>
            <person name="Yang R."/>
            <person name="Briner A.E."/>
            <person name="Felis G.E."/>
            <person name="de Vos W.M."/>
            <person name="Barrangou R."/>
            <person name="Klaenhammer T.R."/>
            <person name="Caufield P.W."/>
            <person name="Cui Y."/>
            <person name="Zhang H."/>
            <person name="O'Toole P.W."/>
        </authorList>
    </citation>
    <scope>NUCLEOTIDE SEQUENCE [LARGE SCALE GENOMIC DNA]</scope>
    <source>
        <strain evidence="3 4">DSM 15814</strain>
    </source>
</reference>
<evidence type="ECO:0000313" key="4">
    <source>
        <dbReference type="Proteomes" id="UP000051999"/>
    </source>
</evidence>
<feature type="domain" description="Putative sugar diacid recognition" evidence="1">
    <location>
        <begin position="3"/>
        <end position="133"/>
    </location>
</feature>
<dbReference type="PATRIC" id="fig|1114972.6.peg.2638"/>
<dbReference type="Gene3D" id="1.10.10.2840">
    <property type="entry name" value="PucR C-terminal helix-turn-helix domain"/>
    <property type="match status" value="1"/>
</dbReference>
<protein>
    <submittedName>
        <fullName evidence="3">Sugar diacid utilization regulator</fullName>
    </submittedName>
</protein>
<dbReference type="InterPro" id="IPR008599">
    <property type="entry name" value="Diacid_rec"/>
</dbReference>
<dbReference type="eggNOG" id="COG3835">
    <property type="taxonomic scope" value="Bacteria"/>
</dbReference>
<gene>
    <name evidence="3" type="ORF">FD35_GL002572</name>
</gene>
<dbReference type="RefSeq" id="WP_017260725.1">
    <property type="nucleotide sequence ID" value="NZ_AUAW01000012.1"/>
</dbReference>
<feature type="domain" description="PucR C-terminal helix-turn-helix" evidence="2">
    <location>
        <begin position="283"/>
        <end position="338"/>
    </location>
</feature>
<dbReference type="Pfam" id="PF13556">
    <property type="entry name" value="HTH_30"/>
    <property type="match status" value="1"/>
</dbReference>
<proteinExistence type="predicted"/>
<dbReference type="EMBL" id="AZFF01000008">
    <property type="protein sequence ID" value="KRL54503.1"/>
    <property type="molecule type" value="Genomic_DNA"/>
</dbReference>
<dbReference type="Proteomes" id="UP000051999">
    <property type="component" value="Unassembled WGS sequence"/>
</dbReference>
<dbReference type="PANTHER" id="PTHR33744:SF16">
    <property type="entry name" value="CARBOHYDRATE DIACID REGULATOR"/>
    <property type="match status" value="1"/>
</dbReference>
<evidence type="ECO:0000313" key="3">
    <source>
        <dbReference type="EMBL" id="KRL54503.1"/>
    </source>
</evidence>
<evidence type="ECO:0000259" key="2">
    <source>
        <dbReference type="Pfam" id="PF13556"/>
    </source>
</evidence>
<accession>A0A0R1RCA8</accession>
<dbReference type="PANTHER" id="PTHR33744">
    <property type="entry name" value="CARBOHYDRATE DIACID REGULATOR"/>
    <property type="match status" value="1"/>
</dbReference>
<dbReference type="OrthoDB" id="9792148at2"/>
<dbReference type="InterPro" id="IPR025736">
    <property type="entry name" value="PucR_C-HTH_dom"/>
</dbReference>
<dbReference type="InterPro" id="IPR051448">
    <property type="entry name" value="CdaR-like_regulators"/>
</dbReference>
<name>A0A0R1RCA8_9LACO</name>
<sequence>MKLEPTLAQSIVDKMMKQIPCNINMMDETGTIIASGDKKRIGSLHRGAVEAISSGQSLPMAESYGEHGQPGVNSPVVFDHQIIGVIGITGDPEKVTPLASLLSTATELLISQAQTNAIRQEHTSRLNRFLHQWIQTKTIISKSSSLYLEAEQLGIQVEQPRVALALHATHLPQIPMDTADYLLQLSDNTSLVLTAYDTTIKRLTSFAKDNHIAIGIGTKTNLIKTTVNQALQVIDIQTKLADPSLISFEQVQFISAIVNSKLIIPDTLERLRNATIDGNQGELFKTLDAFINANGNLVHAATNLHIHRNTLSYQLNKIHEETGLNPRNFKDLVELYIGSLLIKLNS</sequence>
<dbReference type="InterPro" id="IPR042070">
    <property type="entry name" value="PucR_C-HTH_sf"/>
</dbReference>
<keyword evidence="4" id="KW-1185">Reference proteome</keyword>